<proteinExistence type="inferred from homology"/>
<dbReference type="Proteomes" id="UP000705283">
    <property type="component" value="Unassembled WGS sequence"/>
</dbReference>
<dbReference type="CDD" id="cd06579">
    <property type="entry name" value="TM_PBP1_transp_AraH_like"/>
    <property type="match status" value="1"/>
</dbReference>
<comment type="caution">
    <text evidence="13">The sequence shown here is derived from an EMBL/GenBank/DDBJ whole genome shotgun (WGS) entry which is preliminary data.</text>
</comment>
<keyword evidence="6" id="KW-0997">Cell inner membrane</keyword>
<evidence type="ECO:0000256" key="3">
    <source>
        <dbReference type="ARBA" id="ARBA00011262"/>
    </source>
</evidence>
<feature type="transmembrane region" description="Helical" evidence="12">
    <location>
        <begin position="49"/>
        <end position="69"/>
    </location>
</feature>
<comment type="function">
    <text evidence="10">Part of the ABC transporter complex LsrABCD involved in autoinducer 2 (AI-2) import. Probably responsible for the translocation of the substrate across the membrane.</text>
</comment>
<evidence type="ECO:0000256" key="6">
    <source>
        <dbReference type="ARBA" id="ARBA00022519"/>
    </source>
</evidence>
<feature type="transmembrane region" description="Helical" evidence="12">
    <location>
        <begin position="261"/>
        <end position="287"/>
    </location>
</feature>
<feature type="transmembrane region" description="Helical" evidence="12">
    <location>
        <begin position="76"/>
        <end position="94"/>
    </location>
</feature>
<dbReference type="Pfam" id="PF02653">
    <property type="entry name" value="BPD_transp_2"/>
    <property type="match status" value="1"/>
</dbReference>
<feature type="transmembrane region" description="Helical" evidence="12">
    <location>
        <begin position="294"/>
        <end position="315"/>
    </location>
</feature>
<dbReference type="EMBL" id="JADMKS010000003">
    <property type="protein sequence ID" value="MBF6636718.1"/>
    <property type="molecule type" value="Genomic_DNA"/>
</dbReference>
<evidence type="ECO:0000256" key="1">
    <source>
        <dbReference type="ARBA" id="ARBA00004429"/>
    </source>
</evidence>
<dbReference type="InterPro" id="IPR001851">
    <property type="entry name" value="ABC_transp_permease"/>
</dbReference>
<dbReference type="RefSeq" id="WP_173882091.1">
    <property type="nucleotide sequence ID" value="NZ_CBCSCF010000008.1"/>
</dbReference>
<comment type="similarity">
    <text evidence="2">Belongs to the binding-protein-dependent transport system permease family. AraH/RbsC subfamily.</text>
</comment>
<evidence type="ECO:0000313" key="14">
    <source>
        <dbReference type="Proteomes" id="UP000705283"/>
    </source>
</evidence>
<feature type="transmembrane region" description="Helical" evidence="12">
    <location>
        <begin position="100"/>
        <end position="122"/>
    </location>
</feature>
<accession>A0AA41BWN4</accession>
<dbReference type="AlphaFoldDB" id="A0AA41BWN4"/>
<organism evidence="13 14">
    <name type="scientific">Rouxiella silvae</name>
    <dbReference type="NCBI Taxonomy" id="1646373"/>
    <lineage>
        <taxon>Bacteria</taxon>
        <taxon>Pseudomonadati</taxon>
        <taxon>Pseudomonadota</taxon>
        <taxon>Gammaproteobacteria</taxon>
        <taxon>Enterobacterales</taxon>
        <taxon>Yersiniaceae</taxon>
        <taxon>Rouxiella</taxon>
    </lineage>
</organism>
<keyword evidence="9 12" id="KW-0472">Membrane</keyword>
<reference evidence="13" key="2">
    <citation type="submission" date="2022-09" db="EMBL/GenBank/DDBJ databases">
        <title>Rouxiella aceris sp. nov., isolated from tree sap and emended description of the genus Rhouxiella.</title>
        <authorList>
            <person name="Kim I.S."/>
        </authorList>
    </citation>
    <scope>NUCLEOTIDE SEQUENCE</scope>
    <source>
        <strain evidence="13">SAP-2</strain>
    </source>
</reference>
<evidence type="ECO:0000256" key="4">
    <source>
        <dbReference type="ARBA" id="ARBA00022448"/>
    </source>
</evidence>
<evidence type="ECO:0000256" key="10">
    <source>
        <dbReference type="ARBA" id="ARBA00025439"/>
    </source>
</evidence>
<evidence type="ECO:0000256" key="7">
    <source>
        <dbReference type="ARBA" id="ARBA00022692"/>
    </source>
</evidence>
<dbReference type="PANTHER" id="PTHR32196:SF29">
    <property type="entry name" value="AUTOINDUCER 2 IMPORT SYSTEM PERMEASE PROTEIN LSRC"/>
    <property type="match status" value="1"/>
</dbReference>
<dbReference type="PANTHER" id="PTHR32196">
    <property type="entry name" value="ABC TRANSPORTER PERMEASE PROTEIN YPHD-RELATED-RELATED"/>
    <property type="match status" value="1"/>
</dbReference>
<evidence type="ECO:0000256" key="8">
    <source>
        <dbReference type="ARBA" id="ARBA00022989"/>
    </source>
</evidence>
<name>A0AA41BWN4_9GAMM</name>
<dbReference type="GO" id="GO:0005886">
    <property type="term" value="C:plasma membrane"/>
    <property type="evidence" value="ECO:0007669"/>
    <property type="project" value="UniProtKB-SubCell"/>
</dbReference>
<keyword evidence="5" id="KW-1003">Cell membrane</keyword>
<comment type="subcellular location">
    <subcellularLocation>
        <location evidence="1">Cell inner membrane</location>
        <topology evidence="1">Multi-pass membrane protein</topology>
    </subcellularLocation>
</comment>
<keyword evidence="7 12" id="KW-0812">Transmembrane</keyword>
<feature type="transmembrane region" description="Helical" evidence="12">
    <location>
        <begin position="220"/>
        <end position="241"/>
    </location>
</feature>
<evidence type="ECO:0000256" key="5">
    <source>
        <dbReference type="ARBA" id="ARBA00022475"/>
    </source>
</evidence>
<sequence length="329" mass="33954">MKSAVNFGLTRWCQKNLVLSILAALWLVLALVILVAQPSILSSATLSSILQFATLLALVSLGQALVVLCGGAGIDLSVGGNVSLSAIVGIMSLQAGLPPVLLPVVCLLCGGLLGALNGILVARLRIYPLIVTLGTFYLYSGLALCLTDGSAQSGVPAWALPWGRGMFGDIPLPFLTLVIPAFVIVAVILSFTSWGRWIYAMGFNENSARLVGIPVDKVRILLYSLCGLLAGAAGFVSLSWLGSGRPDAGVNLELESLTAALLGGVAIFGGKGGVSGVFAAVLLLVALKTSMLQFGINSVWQVGVVGLLLIAVLLADRLSSRVSQTNGAR</sequence>
<feature type="transmembrane region" description="Helical" evidence="12">
    <location>
        <begin position="129"/>
        <end position="150"/>
    </location>
</feature>
<keyword evidence="4" id="KW-0813">Transport</keyword>
<keyword evidence="8 12" id="KW-1133">Transmembrane helix</keyword>
<comment type="subunit">
    <text evidence="3">The complex is composed of two ATP-binding proteins (LsrA), two transmembrane proteins (LsrC and LsrD) and a solute-binding protein (LsrB).</text>
</comment>
<protein>
    <recommendedName>
        <fullName evidence="11">Autoinducer 2 import system permease protein LsrC</fullName>
    </recommendedName>
</protein>
<reference evidence="13" key="1">
    <citation type="submission" date="2020-11" db="EMBL/GenBank/DDBJ databases">
        <authorList>
            <person name="Lee S.D."/>
        </authorList>
    </citation>
    <scope>NUCLEOTIDE SEQUENCE</scope>
    <source>
        <strain evidence="13">SAP-2</strain>
    </source>
</reference>
<feature type="transmembrane region" description="Helical" evidence="12">
    <location>
        <begin position="170"/>
        <end position="199"/>
    </location>
</feature>
<evidence type="ECO:0000256" key="2">
    <source>
        <dbReference type="ARBA" id="ARBA00007942"/>
    </source>
</evidence>
<evidence type="ECO:0000256" key="11">
    <source>
        <dbReference type="ARBA" id="ARBA00039382"/>
    </source>
</evidence>
<evidence type="ECO:0000256" key="9">
    <source>
        <dbReference type="ARBA" id="ARBA00023136"/>
    </source>
</evidence>
<dbReference type="GO" id="GO:0022857">
    <property type="term" value="F:transmembrane transporter activity"/>
    <property type="evidence" value="ECO:0007669"/>
    <property type="project" value="InterPro"/>
</dbReference>
<evidence type="ECO:0000256" key="12">
    <source>
        <dbReference type="SAM" id="Phobius"/>
    </source>
</evidence>
<evidence type="ECO:0000313" key="13">
    <source>
        <dbReference type="EMBL" id="MBF6636718.1"/>
    </source>
</evidence>
<feature type="transmembrane region" description="Helical" evidence="12">
    <location>
        <begin position="17"/>
        <end position="37"/>
    </location>
</feature>
<gene>
    <name evidence="13" type="ORF">ITX54_08655</name>
</gene>